<sequence length="101" mass="11269">MCIVLLELITSRRAISEGIAITNWVKSSVEEGNVENIIDSRLETAWRVVEIAIACVSPTSIKRPTMNDVVIDLKQCVEVEKIRQSESMSLNLESVSDPNPR</sequence>
<accession>A0ACB9EXA7</accession>
<gene>
    <name evidence="1" type="ORF">L1987_53817</name>
</gene>
<dbReference type="EMBL" id="CM042034">
    <property type="protein sequence ID" value="KAI3763360.1"/>
    <property type="molecule type" value="Genomic_DNA"/>
</dbReference>
<reference evidence="1 2" key="2">
    <citation type="journal article" date="2022" name="Mol. Ecol. Resour.">
        <title>The genomes of chicory, endive, great burdock and yacon provide insights into Asteraceae paleo-polyploidization history and plant inulin production.</title>
        <authorList>
            <person name="Fan W."/>
            <person name="Wang S."/>
            <person name="Wang H."/>
            <person name="Wang A."/>
            <person name="Jiang F."/>
            <person name="Liu H."/>
            <person name="Zhao H."/>
            <person name="Xu D."/>
            <person name="Zhang Y."/>
        </authorList>
    </citation>
    <scope>NUCLEOTIDE SEQUENCE [LARGE SCALE GENOMIC DNA]</scope>
    <source>
        <strain evidence="2">cv. Yunnan</strain>
        <tissue evidence="1">Leaves</tissue>
    </source>
</reference>
<reference evidence="2" key="1">
    <citation type="journal article" date="2022" name="Mol. Ecol. Resour.">
        <title>The genomes of chicory, endive, great burdock and yacon provide insights into Asteraceae palaeo-polyploidization history and plant inulin production.</title>
        <authorList>
            <person name="Fan W."/>
            <person name="Wang S."/>
            <person name="Wang H."/>
            <person name="Wang A."/>
            <person name="Jiang F."/>
            <person name="Liu H."/>
            <person name="Zhao H."/>
            <person name="Xu D."/>
            <person name="Zhang Y."/>
        </authorList>
    </citation>
    <scope>NUCLEOTIDE SEQUENCE [LARGE SCALE GENOMIC DNA]</scope>
    <source>
        <strain evidence="2">cv. Yunnan</strain>
    </source>
</reference>
<dbReference type="Proteomes" id="UP001056120">
    <property type="component" value="Linkage Group LG17"/>
</dbReference>
<organism evidence="1 2">
    <name type="scientific">Smallanthus sonchifolius</name>
    <dbReference type="NCBI Taxonomy" id="185202"/>
    <lineage>
        <taxon>Eukaryota</taxon>
        <taxon>Viridiplantae</taxon>
        <taxon>Streptophyta</taxon>
        <taxon>Embryophyta</taxon>
        <taxon>Tracheophyta</taxon>
        <taxon>Spermatophyta</taxon>
        <taxon>Magnoliopsida</taxon>
        <taxon>eudicotyledons</taxon>
        <taxon>Gunneridae</taxon>
        <taxon>Pentapetalae</taxon>
        <taxon>asterids</taxon>
        <taxon>campanulids</taxon>
        <taxon>Asterales</taxon>
        <taxon>Asteraceae</taxon>
        <taxon>Asteroideae</taxon>
        <taxon>Heliantheae alliance</taxon>
        <taxon>Millerieae</taxon>
        <taxon>Smallanthus</taxon>
    </lineage>
</organism>
<evidence type="ECO:0000313" key="1">
    <source>
        <dbReference type="EMBL" id="KAI3763360.1"/>
    </source>
</evidence>
<proteinExistence type="predicted"/>
<evidence type="ECO:0000313" key="2">
    <source>
        <dbReference type="Proteomes" id="UP001056120"/>
    </source>
</evidence>
<keyword evidence="2" id="KW-1185">Reference proteome</keyword>
<protein>
    <submittedName>
        <fullName evidence="1">Uncharacterized protein</fullName>
    </submittedName>
</protein>
<comment type="caution">
    <text evidence="1">The sequence shown here is derived from an EMBL/GenBank/DDBJ whole genome shotgun (WGS) entry which is preliminary data.</text>
</comment>
<name>A0ACB9EXA7_9ASTR</name>